<name>A0A1E5NXP2_9ACTN</name>
<feature type="region of interest" description="Disordered" evidence="1">
    <location>
        <begin position="378"/>
        <end position="409"/>
    </location>
</feature>
<evidence type="ECO:0000313" key="3">
    <source>
        <dbReference type="Proteomes" id="UP000095759"/>
    </source>
</evidence>
<dbReference type="EMBL" id="MEHJ01000003">
    <property type="protein sequence ID" value="OEJ20975.1"/>
    <property type="molecule type" value="Genomic_DNA"/>
</dbReference>
<dbReference type="Proteomes" id="UP000095759">
    <property type="component" value="Unassembled WGS sequence"/>
</dbReference>
<sequence length="409" mass="44431">MEFGRARVLDTLRLRQTWSAWFELTHAPAGPICAESTPLLLDLLRDSTGEPPPPYCALILAADARSRLARQSRHDTFLGSTPRDVAVSTGIEGWHFLAGQVDCWNEQPTQRRAVLVCVLTQLGFYGLAVRLVGEIGRPADGPGQYLAYEAARALRQHRRASDAPAQVFARLATEGTVPALRVLSCAQLISILRRDRYAPDSDRDWAVYGEGLLSGLSDTEPWLRALTESRFLRAAAFQRFGDKNVEGARQALEEAYAADADTERLAENPQQRHCARENRRLLADVTVKAGTRLSPPGRVQAAADTLLRLDGAEASSRFHVAALAQRGGDVRAAAEEFERGAQAGTLRGATAAYRAVRCWEELGDDHRADRAAHLLFDLDPAAHSPREPDHVPARGPAGAPASGQGSGQG</sequence>
<proteinExistence type="predicted"/>
<evidence type="ECO:0000313" key="2">
    <source>
        <dbReference type="EMBL" id="OEJ20975.1"/>
    </source>
</evidence>
<accession>A0A1E5NXP2</accession>
<evidence type="ECO:0000256" key="1">
    <source>
        <dbReference type="SAM" id="MobiDB-lite"/>
    </source>
</evidence>
<gene>
    <name evidence="2" type="ORF">AS594_40015</name>
</gene>
<reference evidence="2 3" key="1">
    <citation type="submission" date="2016-08" db="EMBL/GenBank/DDBJ databases">
        <title>Complete genome sequence of Streptomyces agglomeratus strain 6-3-2, a novel anti-MRSA actinomycete isolated from Wuli of Tebit, China.</title>
        <authorList>
            <person name="Chen X."/>
        </authorList>
    </citation>
    <scope>NUCLEOTIDE SEQUENCE [LARGE SCALE GENOMIC DNA]</scope>
    <source>
        <strain evidence="2 3">6-3-2</strain>
    </source>
</reference>
<dbReference type="AlphaFoldDB" id="A0A1E5NXP2"/>
<protein>
    <submittedName>
        <fullName evidence="2">Uncharacterized protein</fullName>
    </submittedName>
</protein>
<organism evidence="2 3">
    <name type="scientific">Streptomyces agglomeratus</name>
    <dbReference type="NCBI Taxonomy" id="285458"/>
    <lineage>
        <taxon>Bacteria</taxon>
        <taxon>Bacillati</taxon>
        <taxon>Actinomycetota</taxon>
        <taxon>Actinomycetes</taxon>
        <taxon>Kitasatosporales</taxon>
        <taxon>Streptomycetaceae</taxon>
        <taxon>Streptomyces</taxon>
    </lineage>
</organism>
<comment type="caution">
    <text evidence="2">The sequence shown here is derived from an EMBL/GenBank/DDBJ whole genome shotgun (WGS) entry which is preliminary data.</text>
</comment>
<keyword evidence="3" id="KW-1185">Reference proteome</keyword>